<name>A0A146K5V3_9EUKA</name>
<proteinExistence type="inferred from homology"/>
<sequence length="96" mass="11092">FSVAAYTAAKNKLTLERACQDDVGIIIPDLTILLIVNPKVLETRFNQEERYENVDFQQKVLEQFLKIKNMKNVGCWELIEVSSIEETYEKIAKAIK</sequence>
<dbReference type="GO" id="GO:0006235">
    <property type="term" value="P:dTTP biosynthetic process"/>
    <property type="evidence" value="ECO:0007669"/>
    <property type="project" value="TreeGrafter"/>
</dbReference>
<dbReference type="InterPro" id="IPR027417">
    <property type="entry name" value="P-loop_NTPase"/>
</dbReference>
<protein>
    <submittedName>
        <fullName evidence="3">Thymidylate kinase</fullName>
    </submittedName>
</protein>
<dbReference type="GO" id="GO:0005829">
    <property type="term" value="C:cytosol"/>
    <property type="evidence" value="ECO:0007669"/>
    <property type="project" value="TreeGrafter"/>
</dbReference>
<dbReference type="EMBL" id="GDID01004838">
    <property type="protein sequence ID" value="JAP91768.1"/>
    <property type="molecule type" value="Transcribed_RNA"/>
</dbReference>
<dbReference type="GO" id="GO:0004798">
    <property type="term" value="F:dTMP kinase activity"/>
    <property type="evidence" value="ECO:0007669"/>
    <property type="project" value="TreeGrafter"/>
</dbReference>
<dbReference type="GO" id="GO:0006233">
    <property type="term" value="P:dTDP biosynthetic process"/>
    <property type="evidence" value="ECO:0007669"/>
    <property type="project" value="TreeGrafter"/>
</dbReference>
<evidence type="ECO:0000313" key="3">
    <source>
        <dbReference type="EMBL" id="JAP91768.1"/>
    </source>
</evidence>
<dbReference type="GO" id="GO:0005634">
    <property type="term" value="C:nucleus"/>
    <property type="evidence" value="ECO:0007669"/>
    <property type="project" value="TreeGrafter"/>
</dbReference>
<feature type="non-terminal residue" evidence="3">
    <location>
        <position position="96"/>
    </location>
</feature>
<keyword evidence="3" id="KW-0808">Transferase</keyword>
<dbReference type="PANTHER" id="PTHR10344">
    <property type="entry name" value="THYMIDYLATE KINASE"/>
    <property type="match status" value="1"/>
</dbReference>
<reference evidence="3" key="1">
    <citation type="submission" date="2015-07" db="EMBL/GenBank/DDBJ databases">
        <title>Adaptation to a free-living lifestyle via gene acquisitions in the diplomonad Trepomonas sp. PC1.</title>
        <authorList>
            <person name="Xu F."/>
            <person name="Jerlstrom-Hultqvist J."/>
            <person name="Kolisko M."/>
            <person name="Simpson A.G.B."/>
            <person name="Roger A.J."/>
            <person name="Svard S.G."/>
            <person name="Andersson J.O."/>
        </authorList>
    </citation>
    <scope>NUCLEOTIDE SEQUENCE</scope>
    <source>
        <strain evidence="3">PC1</strain>
    </source>
</reference>
<dbReference type="GO" id="GO:0004550">
    <property type="term" value="F:nucleoside diphosphate kinase activity"/>
    <property type="evidence" value="ECO:0007669"/>
    <property type="project" value="TreeGrafter"/>
</dbReference>
<dbReference type="GO" id="GO:0006227">
    <property type="term" value="P:dUDP biosynthetic process"/>
    <property type="evidence" value="ECO:0007669"/>
    <property type="project" value="TreeGrafter"/>
</dbReference>
<dbReference type="Gene3D" id="3.40.50.300">
    <property type="entry name" value="P-loop containing nucleotide triphosphate hydrolases"/>
    <property type="match status" value="1"/>
</dbReference>
<feature type="domain" description="Thymidylate kinase-like" evidence="2">
    <location>
        <begin position="1"/>
        <end position="71"/>
    </location>
</feature>
<evidence type="ECO:0000259" key="2">
    <source>
        <dbReference type="Pfam" id="PF02223"/>
    </source>
</evidence>
<evidence type="ECO:0000256" key="1">
    <source>
        <dbReference type="ARBA" id="ARBA00009776"/>
    </source>
</evidence>
<comment type="similarity">
    <text evidence="1">Belongs to the thymidylate kinase family.</text>
</comment>
<feature type="non-terminal residue" evidence="3">
    <location>
        <position position="1"/>
    </location>
</feature>
<dbReference type="SUPFAM" id="SSF52540">
    <property type="entry name" value="P-loop containing nucleoside triphosphate hydrolases"/>
    <property type="match status" value="1"/>
</dbReference>
<accession>A0A146K5V3</accession>
<organism evidence="3">
    <name type="scientific">Trepomonas sp. PC1</name>
    <dbReference type="NCBI Taxonomy" id="1076344"/>
    <lineage>
        <taxon>Eukaryota</taxon>
        <taxon>Metamonada</taxon>
        <taxon>Diplomonadida</taxon>
        <taxon>Hexamitidae</taxon>
        <taxon>Hexamitinae</taxon>
        <taxon>Trepomonas</taxon>
    </lineage>
</organism>
<gene>
    <name evidence="3" type="ORF">TPC1_16514</name>
</gene>
<dbReference type="InterPro" id="IPR039430">
    <property type="entry name" value="Thymidylate_kin-like_dom"/>
</dbReference>
<dbReference type="AlphaFoldDB" id="A0A146K5V3"/>
<dbReference type="PANTHER" id="PTHR10344:SF1">
    <property type="entry name" value="THYMIDYLATE KINASE"/>
    <property type="match status" value="1"/>
</dbReference>
<keyword evidence="3" id="KW-0418">Kinase</keyword>
<dbReference type="Pfam" id="PF02223">
    <property type="entry name" value="Thymidylate_kin"/>
    <property type="match status" value="1"/>
</dbReference>